<evidence type="ECO:0000313" key="3">
    <source>
        <dbReference type="EMBL" id="KAJ3595235.1"/>
    </source>
</evidence>
<dbReference type="Proteomes" id="UP001148018">
    <property type="component" value="Unassembled WGS sequence"/>
</dbReference>
<evidence type="ECO:0000259" key="2">
    <source>
        <dbReference type="Pfam" id="PF15926"/>
    </source>
</evidence>
<organism evidence="3 4">
    <name type="scientific">Muraenolepis orangiensis</name>
    <name type="common">Patagonian moray cod</name>
    <dbReference type="NCBI Taxonomy" id="630683"/>
    <lineage>
        <taxon>Eukaryota</taxon>
        <taxon>Metazoa</taxon>
        <taxon>Chordata</taxon>
        <taxon>Craniata</taxon>
        <taxon>Vertebrata</taxon>
        <taxon>Euteleostomi</taxon>
        <taxon>Actinopterygii</taxon>
        <taxon>Neopterygii</taxon>
        <taxon>Teleostei</taxon>
        <taxon>Neoteleostei</taxon>
        <taxon>Acanthomorphata</taxon>
        <taxon>Zeiogadaria</taxon>
        <taxon>Gadariae</taxon>
        <taxon>Gadiformes</taxon>
        <taxon>Muraenolepidoidei</taxon>
        <taxon>Muraenolepididae</taxon>
        <taxon>Muraenolepis</taxon>
    </lineage>
</organism>
<feature type="domain" description="E3 ubiquitin-protein ligase RNF220 middle" evidence="2">
    <location>
        <begin position="51"/>
        <end position="92"/>
    </location>
</feature>
<gene>
    <name evidence="3" type="ORF">NHX12_004539</name>
</gene>
<name>A0A9Q0DXY7_9TELE</name>
<comment type="caution">
    <text evidence="3">The sequence shown here is derived from an EMBL/GenBank/DDBJ whole genome shotgun (WGS) entry which is preliminary data.</text>
</comment>
<feature type="non-terminal residue" evidence="3">
    <location>
        <position position="104"/>
    </location>
</feature>
<dbReference type="InterPro" id="IPR031824">
    <property type="entry name" value="RNF220_mid"/>
</dbReference>
<dbReference type="PANTHER" id="PTHR13459">
    <property type="entry name" value="E3 UBIQUITIN-PROTEIN LIGASE RNF220 ISOFORM X1"/>
    <property type="match status" value="1"/>
</dbReference>
<feature type="non-terminal residue" evidence="3">
    <location>
        <position position="1"/>
    </location>
</feature>
<dbReference type="PANTHER" id="PTHR13459:SF1">
    <property type="entry name" value="E3 UBIQUITIN-PROTEIN LIGASE RNF220 ISOFORM X1"/>
    <property type="match status" value="1"/>
</dbReference>
<feature type="region of interest" description="Disordered" evidence="1">
    <location>
        <begin position="1"/>
        <end position="38"/>
    </location>
</feature>
<dbReference type="AlphaFoldDB" id="A0A9Q0DXY7"/>
<evidence type="ECO:0000256" key="1">
    <source>
        <dbReference type="SAM" id="MobiDB-lite"/>
    </source>
</evidence>
<dbReference type="GO" id="GO:0016567">
    <property type="term" value="P:protein ubiquitination"/>
    <property type="evidence" value="ECO:0007669"/>
    <property type="project" value="TreeGrafter"/>
</dbReference>
<reference evidence="3" key="1">
    <citation type="submission" date="2022-07" db="EMBL/GenBank/DDBJ databases">
        <title>Chromosome-level genome of Muraenolepis orangiensis.</title>
        <authorList>
            <person name="Kim J."/>
        </authorList>
    </citation>
    <scope>NUCLEOTIDE SEQUENCE</scope>
    <source>
        <strain evidence="3">KU_S4_2022</strain>
        <tissue evidence="3">Muscle</tissue>
    </source>
</reference>
<proteinExistence type="predicted"/>
<dbReference type="Pfam" id="PF15926">
    <property type="entry name" value="RNF220"/>
    <property type="match status" value="1"/>
</dbReference>
<sequence>RSDARIGKMKRRKPEDGGQREGAFGDDDSADGDNGRGFEEYEWAGQKRIRYGKPQYTEADVIPCSGAGEDQGEAREREALRGAVLNGGMPTNRITPEFSKWASD</sequence>
<dbReference type="EMBL" id="JANIIK010000111">
    <property type="protein sequence ID" value="KAJ3595235.1"/>
    <property type="molecule type" value="Genomic_DNA"/>
</dbReference>
<evidence type="ECO:0000313" key="4">
    <source>
        <dbReference type="Proteomes" id="UP001148018"/>
    </source>
</evidence>
<dbReference type="InterPro" id="IPR052443">
    <property type="entry name" value="E3_ubiq-ligase_RNF220-like"/>
</dbReference>
<keyword evidence="4" id="KW-1185">Reference proteome</keyword>
<protein>
    <recommendedName>
        <fullName evidence="2">E3 ubiquitin-protein ligase RNF220 middle domain-containing protein</fullName>
    </recommendedName>
</protein>
<dbReference type="OrthoDB" id="6270329at2759"/>
<dbReference type="GO" id="GO:0061630">
    <property type="term" value="F:ubiquitin protein ligase activity"/>
    <property type="evidence" value="ECO:0007669"/>
    <property type="project" value="TreeGrafter"/>
</dbReference>
<accession>A0A9Q0DXY7</accession>